<evidence type="ECO:0000256" key="2">
    <source>
        <dbReference type="SAM" id="Coils"/>
    </source>
</evidence>
<reference evidence="4 5" key="1">
    <citation type="journal article" date="2010" name="PLoS Biol.">
        <title>Multi-platform next-generation sequencing of the domestic turkey (Meleagris gallopavo): genome assembly and analysis.</title>
        <authorList>
            <person name="Dalloul R.A."/>
            <person name="Long J.A."/>
            <person name="Zimin A.V."/>
            <person name="Aslam L."/>
            <person name="Beal K."/>
            <person name="Blomberg L.A."/>
            <person name="Bouffard P."/>
            <person name="Burt D.W."/>
            <person name="Crasta O."/>
            <person name="Crooijmans R.P."/>
            <person name="Cooper K."/>
            <person name="Coulombe R.A."/>
            <person name="De S."/>
            <person name="Delany M.E."/>
            <person name="Dodgson J.B."/>
            <person name="Dong J.J."/>
            <person name="Evans C."/>
            <person name="Frederickson K.M."/>
            <person name="Flicek P."/>
            <person name="Florea L."/>
            <person name="Folkerts O."/>
            <person name="Groenen M.A."/>
            <person name="Harkins T.T."/>
            <person name="Herrero J."/>
            <person name="Hoffmann S."/>
            <person name="Megens H.J."/>
            <person name="Jiang A."/>
            <person name="de Jong P."/>
            <person name="Kaiser P."/>
            <person name="Kim H."/>
            <person name="Kim K.W."/>
            <person name="Kim S."/>
            <person name="Langenberger D."/>
            <person name="Lee M.K."/>
            <person name="Lee T."/>
            <person name="Mane S."/>
            <person name="Marcais G."/>
            <person name="Marz M."/>
            <person name="McElroy A.P."/>
            <person name="Modise T."/>
            <person name="Nefedov M."/>
            <person name="Notredame C."/>
            <person name="Paton I.R."/>
            <person name="Payne W.S."/>
            <person name="Pertea G."/>
            <person name="Prickett D."/>
            <person name="Puiu D."/>
            <person name="Qioa D."/>
            <person name="Raineri E."/>
            <person name="Ruffier M."/>
            <person name="Salzberg S.L."/>
            <person name="Schatz M.C."/>
            <person name="Scheuring C."/>
            <person name="Schmidt C.J."/>
            <person name="Schroeder S."/>
            <person name="Searle S.M."/>
            <person name="Smith E.J."/>
            <person name="Smith J."/>
            <person name="Sonstegard T.S."/>
            <person name="Stadler P.F."/>
            <person name="Tafer H."/>
            <person name="Tu Z.J."/>
            <person name="Van Tassell C.P."/>
            <person name="Vilella A.J."/>
            <person name="Williams K.P."/>
            <person name="Yorke J.A."/>
            <person name="Zhang L."/>
            <person name="Zhang H.B."/>
            <person name="Zhang X."/>
            <person name="Zhang Y."/>
            <person name="Reed K.M."/>
        </authorList>
    </citation>
    <scope>NUCLEOTIDE SEQUENCE [LARGE SCALE GENOMIC DNA]</scope>
</reference>
<dbReference type="Proteomes" id="UP000001645">
    <property type="component" value="Chromosome 17"/>
</dbReference>
<dbReference type="AlphaFoldDB" id="G1N4L5"/>
<dbReference type="GO" id="GO:0003774">
    <property type="term" value="F:cytoskeletal motor activity"/>
    <property type="evidence" value="ECO:0007669"/>
    <property type="project" value="InterPro"/>
</dbReference>
<dbReference type="InParanoid" id="G1N4L5"/>
<name>G1N4L5_MELGA</name>
<evidence type="ECO:0000259" key="3">
    <source>
        <dbReference type="PROSITE" id="PS51456"/>
    </source>
</evidence>
<keyword evidence="2" id="KW-0175">Coiled coil</keyword>
<gene>
    <name evidence="4" type="primary">MYO18B</name>
</gene>
<accession>G1N4L5</accession>
<dbReference type="InterPro" id="IPR027417">
    <property type="entry name" value="P-loop_NTPase"/>
</dbReference>
<dbReference type="Pfam" id="PF00063">
    <property type="entry name" value="Myosin_head"/>
    <property type="match status" value="1"/>
</dbReference>
<dbReference type="GO" id="GO:0051015">
    <property type="term" value="F:actin filament binding"/>
    <property type="evidence" value="ECO:0007669"/>
    <property type="project" value="TreeGrafter"/>
</dbReference>
<dbReference type="Gene3D" id="1.20.58.530">
    <property type="match status" value="1"/>
</dbReference>
<feature type="coiled-coil region" evidence="2">
    <location>
        <begin position="390"/>
        <end position="584"/>
    </location>
</feature>
<feature type="coiled-coil region" evidence="2">
    <location>
        <begin position="807"/>
        <end position="959"/>
    </location>
</feature>
<keyword evidence="1" id="KW-0518">Myosin</keyword>
<sequence>RSPLATLSIVDLNPSQPQVLPSSLGADRRGLLWILDEEVLIPGSGDGAAFDRLCSYFAPKGSDQDGAGCVRKCEQALHFEIPHQLGTDPVRYDLTGWVSKAKLNLSAENASQMLQQSQLNALQELAMLRRGVPRVCRAVAGLEGCSQAALQRNACVRKVFASSLAAVRRRSVCAQLKLQADALTSLLRRSQLHFVHSLVPGTAVEKADPLLLDVPALRAQLGGTQLLDALRLRRTGYADHLLLTHFRRRFQVLAPAVMKKCTSAYEVPDESKAIEELFQALDLEKKSVAIGRSQVFLKAGVLSRLEKQRDKLIAQKLILLQAACKGFLSRQKFKRLKVQRLAIRCIQKNVVVFQMVRHWPWWQLLSRVRPLLSINLAEEQLRAGTDDKELVALRRKLERSEQSCSELRQNTEKLESKIIDLTMELSDERHKGDVACQMLDGERAERLRGTRELQELQSKHDQVQKKLESVQKQLEEAQQLVQLREMKISGSEGEDAWQVRFDCAQTEIAFLQKRLAQLEERLSAELSSRTGLEQKLGEAQAACQVARAAAQQLQRRCRRLTCELEDARVLAESQQSRSHELEKRQKNDIGARIHARKYEHNSIQNHLPMLWEQCADPTLSPPEQQQQAEGASLAQRVSQLAGRVQELSAPGALDSCSVPVLRQQLWDLEASSAEQRKELERQTANVDHLEQLHQRLELEIERMKQIHQKELEDKDEELEDARQSCQRRLRQLEMQLEQEHEEKQTALREKQDLEGLVGTLCEQIGHRDLDVEKRLRRDLRRTRALLADAQLLLAAPTEPGTTGTAELQRLQKQLEESEARCAEAQRSQQAAAQELENLHVEMEMLSRNKTLADEQLSQMQHERAELLRRISEDQEDLNELMAKHKALIAQSATDIAQIQELQTQVEEVKKEKQSLQEKLLVAQASVARLEQRPAERAVISRQEARIRDLESQLDFQAVQMKRFEVLVLRLRDSIIKMGEELEKAAESEAREKESTKYYQRRMEEMKADMDELVQRELESSRRRVELEQQLAEAAAARQGLQADLGTAIRRIADLQLALEELRASDDSDAER</sequence>
<organism evidence="4 5">
    <name type="scientific">Meleagris gallopavo</name>
    <name type="common">Wild turkey</name>
    <dbReference type="NCBI Taxonomy" id="9103"/>
    <lineage>
        <taxon>Eukaryota</taxon>
        <taxon>Metazoa</taxon>
        <taxon>Chordata</taxon>
        <taxon>Craniata</taxon>
        <taxon>Vertebrata</taxon>
        <taxon>Euteleostomi</taxon>
        <taxon>Archelosauria</taxon>
        <taxon>Archosauria</taxon>
        <taxon>Dinosauria</taxon>
        <taxon>Saurischia</taxon>
        <taxon>Theropoda</taxon>
        <taxon>Coelurosauria</taxon>
        <taxon>Aves</taxon>
        <taxon>Neognathae</taxon>
        <taxon>Galloanserae</taxon>
        <taxon>Galliformes</taxon>
        <taxon>Phasianidae</taxon>
        <taxon>Meleagridinae</taxon>
        <taxon>Meleagris</taxon>
    </lineage>
</organism>
<evidence type="ECO:0000313" key="5">
    <source>
        <dbReference type="Proteomes" id="UP000001645"/>
    </source>
</evidence>
<dbReference type="Gene3D" id="4.10.270.10">
    <property type="entry name" value="Myosin, subunit A"/>
    <property type="match status" value="1"/>
</dbReference>
<dbReference type="SUPFAM" id="SSF57997">
    <property type="entry name" value="Tropomyosin"/>
    <property type="match status" value="1"/>
</dbReference>
<keyword evidence="1" id="KW-0009">Actin-binding</keyword>
<evidence type="ECO:0000256" key="1">
    <source>
        <dbReference type="PROSITE-ProRule" id="PRU00782"/>
    </source>
</evidence>
<keyword evidence="1" id="KW-0505">Motor protein</keyword>
<proteinExistence type="inferred from homology"/>
<feature type="coiled-coil region" evidence="2">
    <location>
        <begin position="672"/>
        <end position="756"/>
    </location>
</feature>
<dbReference type="Ensembl" id="ENSMGAT00000007554.3">
    <property type="protein sequence ID" value="ENSMGAP00000006797.3"/>
    <property type="gene ID" value="ENSMGAG00000006723.3"/>
</dbReference>
<dbReference type="GO" id="GO:0016460">
    <property type="term" value="C:myosin II complex"/>
    <property type="evidence" value="ECO:0007669"/>
    <property type="project" value="TreeGrafter"/>
</dbReference>
<dbReference type="Bgee" id="ENSMGAG00000006723">
    <property type="expression patterns" value="Expressed in pectoralis major and 5 other cell types or tissues"/>
</dbReference>
<comment type="caution">
    <text evidence="1">Lacks conserved residue(s) required for the propagation of feature annotation.</text>
</comment>
<evidence type="ECO:0000313" key="4">
    <source>
        <dbReference type="Ensembl" id="ENSMGAP00000006797.3"/>
    </source>
</evidence>
<dbReference type="SUPFAM" id="SSF52540">
    <property type="entry name" value="P-loop containing nucleoside triphosphate hydrolases"/>
    <property type="match status" value="1"/>
</dbReference>
<comment type="similarity">
    <text evidence="1">Belongs to the TRAFAC class myosin-kinesin ATPase superfamily. Myosin family.</text>
</comment>
<reference evidence="4" key="3">
    <citation type="submission" date="2025-09" db="UniProtKB">
        <authorList>
            <consortium name="Ensembl"/>
        </authorList>
    </citation>
    <scope>IDENTIFICATION</scope>
</reference>
<dbReference type="Gene3D" id="6.20.240.20">
    <property type="match status" value="1"/>
</dbReference>
<dbReference type="GeneTree" id="ENSGT00940000158067"/>
<dbReference type="GO" id="GO:0032982">
    <property type="term" value="C:myosin filament"/>
    <property type="evidence" value="ECO:0007669"/>
    <property type="project" value="TreeGrafter"/>
</dbReference>
<dbReference type="PANTHER" id="PTHR45615">
    <property type="entry name" value="MYOSIN HEAVY CHAIN, NON-MUSCLE"/>
    <property type="match status" value="1"/>
</dbReference>
<reference evidence="4" key="2">
    <citation type="submission" date="2025-08" db="UniProtKB">
        <authorList>
            <consortium name="Ensembl"/>
        </authorList>
    </citation>
    <scope>IDENTIFICATION</scope>
</reference>
<keyword evidence="5" id="KW-1185">Reference proteome</keyword>
<dbReference type="GO" id="GO:0031032">
    <property type="term" value="P:actomyosin structure organization"/>
    <property type="evidence" value="ECO:0007669"/>
    <property type="project" value="TreeGrafter"/>
</dbReference>
<dbReference type="PROSITE" id="PS51456">
    <property type="entry name" value="MYOSIN_MOTOR"/>
    <property type="match status" value="1"/>
</dbReference>
<protein>
    <recommendedName>
        <fullName evidence="3">Myosin motor domain-containing protein</fullName>
    </recommendedName>
</protein>
<feature type="coiled-coil region" evidence="2">
    <location>
        <begin position="995"/>
        <end position="1064"/>
    </location>
</feature>
<dbReference type="PANTHER" id="PTHR45615:SF8">
    <property type="entry name" value="UNCONVENTIONAL MYOSIN-XVIIIB"/>
    <property type="match status" value="1"/>
</dbReference>
<dbReference type="InterPro" id="IPR001609">
    <property type="entry name" value="Myosin_head_motor_dom-like"/>
</dbReference>
<dbReference type="PROSITE" id="PS50096">
    <property type="entry name" value="IQ"/>
    <property type="match status" value="1"/>
</dbReference>
<dbReference type="GO" id="GO:0005524">
    <property type="term" value="F:ATP binding"/>
    <property type="evidence" value="ECO:0007669"/>
    <property type="project" value="InterPro"/>
</dbReference>
<dbReference type="GO" id="GO:0016461">
    <property type="term" value="C:unconventional myosin complex"/>
    <property type="evidence" value="ECO:0007669"/>
    <property type="project" value="TreeGrafter"/>
</dbReference>
<feature type="domain" description="Myosin motor" evidence="3">
    <location>
        <begin position="1"/>
        <end position="310"/>
    </location>
</feature>
<dbReference type="GO" id="GO:0005737">
    <property type="term" value="C:cytoplasm"/>
    <property type="evidence" value="ECO:0007669"/>
    <property type="project" value="TreeGrafter"/>
</dbReference>
<dbReference type="HOGENOM" id="CLU_000192_1_0_1"/>